<feature type="transmembrane region" description="Helical" evidence="2">
    <location>
        <begin position="42"/>
        <end position="62"/>
    </location>
</feature>
<accession>A0ABZ1GQR9</accession>
<dbReference type="Proteomes" id="UP001335325">
    <property type="component" value="Chromosome"/>
</dbReference>
<keyword evidence="4" id="KW-1185">Reference proteome</keyword>
<organism evidence="3 4">
    <name type="scientific">Streptomyces hirsutus</name>
    <dbReference type="NCBI Taxonomy" id="35620"/>
    <lineage>
        <taxon>Bacteria</taxon>
        <taxon>Bacillati</taxon>
        <taxon>Actinomycetota</taxon>
        <taxon>Actinomycetes</taxon>
        <taxon>Kitasatosporales</taxon>
        <taxon>Streptomycetaceae</taxon>
        <taxon>Streptomyces</taxon>
    </lineage>
</organism>
<sequence>MSAHQYDHGHTVAGWTGFGIVTAGTAVLALGVCTGSGVSRTVGLGIVLLGLLVTWALHLAGWGKPTGRRPREQWDWRVRDPDAGDGHPGCLGCRLAGRGRRRTTAAESGAPVPVPASVPGPRSGAGEPGPVDAGGPVR</sequence>
<evidence type="ECO:0000313" key="3">
    <source>
        <dbReference type="EMBL" id="WSD07788.1"/>
    </source>
</evidence>
<evidence type="ECO:0000313" key="4">
    <source>
        <dbReference type="Proteomes" id="UP001335325"/>
    </source>
</evidence>
<feature type="compositionally biased region" description="Basic and acidic residues" evidence="1">
    <location>
        <begin position="69"/>
        <end position="85"/>
    </location>
</feature>
<proteinExistence type="predicted"/>
<dbReference type="GeneID" id="91544891"/>
<gene>
    <name evidence="3" type="ORF">OIE73_19945</name>
</gene>
<evidence type="ECO:0000256" key="2">
    <source>
        <dbReference type="SAM" id="Phobius"/>
    </source>
</evidence>
<feature type="region of interest" description="Disordered" evidence="1">
    <location>
        <begin position="62"/>
        <end position="138"/>
    </location>
</feature>
<name>A0ABZ1GQR9_9ACTN</name>
<reference evidence="3 4" key="1">
    <citation type="submission" date="2022-10" db="EMBL/GenBank/DDBJ databases">
        <title>The complete genomes of actinobacterial strains from the NBC collection.</title>
        <authorList>
            <person name="Joergensen T.S."/>
            <person name="Alvarez Arevalo M."/>
            <person name="Sterndorff E.B."/>
            <person name="Faurdal D."/>
            <person name="Vuksanovic O."/>
            <person name="Mourched A.-S."/>
            <person name="Charusanti P."/>
            <person name="Shaw S."/>
            <person name="Blin K."/>
            <person name="Weber T."/>
        </authorList>
    </citation>
    <scope>NUCLEOTIDE SEQUENCE [LARGE SCALE GENOMIC DNA]</scope>
    <source>
        <strain evidence="3 4">NBC 01753</strain>
    </source>
</reference>
<dbReference type="NCBIfam" id="NF041681">
    <property type="entry name" value="HGxxPAAW"/>
    <property type="match status" value="1"/>
</dbReference>
<feature type="transmembrane region" description="Helical" evidence="2">
    <location>
        <begin position="12"/>
        <end position="30"/>
    </location>
</feature>
<dbReference type="EMBL" id="CP109134">
    <property type="protein sequence ID" value="WSD07788.1"/>
    <property type="molecule type" value="Genomic_DNA"/>
</dbReference>
<keyword evidence="2" id="KW-0812">Transmembrane</keyword>
<keyword evidence="2" id="KW-1133">Transmembrane helix</keyword>
<keyword evidence="2" id="KW-0472">Membrane</keyword>
<evidence type="ECO:0000256" key="1">
    <source>
        <dbReference type="SAM" id="MobiDB-lite"/>
    </source>
</evidence>
<dbReference type="RefSeq" id="WP_326753788.1">
    <property type="nucleotide sequence ID" value="NZ_CP109134.1"/>
</dbReference>
<protein>
    <recommendedName>
        <fullName evidence="5">Integral membrane protein</fullName>
    </recommendedName>
</protein>
<evidence type="ECO:0008006" key="5">
    <source>
        <dbReference type="Google" id="ProtNLM"/>
    </source>
</evidence>